<feature type="transmembrane region" description="Helical" evidence="1">
    <location>
        <begin position="36"/>
        <end position="59"/>
    </location>
</feature>
<keyword evidence="1" id="KW-0472">Membrane</keyword>
<proteinExistence type="predicted"/>
<keyword evidence="1" id="KW-0812">Transmembrane</keyword>
<organism evidence="3 5">
    <name type="scientific">Moraxella equi</name>
    <dbReference type="NCBI Taxonomy" id="60442"/>
    <lineage>
        <taxon>Bacteria</taxon>
        <taxon>Pseudomonadati</taxon>
        <taxon>Pseudomonadota</taxon>
        <taxon>Gammaproteobacteria</taxon>
        <taxon>Moraxellales</taxon>
        <taxon>Moraxellaceae</taxon>
        <taxon>Moraxella</taxon>
    </lineage>
</organism>
<evidence type="ECO:0000313" key="3">
    <source>
        <dbReference type="EMBL" id="STZ04394.1"/>
    </source>
</evidence>
<dbReference type="EMBL" id="MXAP01000034">
    <property type="protein sequence ID" value="OPH39574.1"/>
    <property type="molecule type" value="Genomic_DNA"/>
</dbReference>
<dbReference type="Proteomes" id="UP000254618">
    <property type="component" value="Unassembled WGS sequence"/>
</dbReference>
<evidence type="ECO:0000313" key="4">
    <source>
        <dbReference type="Proteomes" id="UP000190777"/>
    </source>
</evidence>
<dbReference type="EMBL" id="UGQF01000001">
    <property type="protein sequence ID" value="STZ04394.1"/>
    <property type="molecule type" value="Genomic_DNA"/>
</dbReference>
<dbReference type="Proteomes" id="UP000190777">
    <property type="component" value="Unassembled WGS sequence"/>
</dbReference>
<feature type="transmembrane region" description="Helical" evidence="1">
    <location>
        <begin position="205"/>
        <end position="229"/>
    </location>
</feature>
<reference evidence="2 4" key="1">
    <citation type="submission" date="2017-03" db="EMBL/GenBank/DDBJ databases">
        <title>Draft genome sequence of Moraxella equi CCUG 4950T type strain.</title>
        <authorList>
            <person name="Salva-Serra F."/>
            <person name="Engstrom-Jakobsson H."/>
            <person name="Thorell K."/>
            <person name="Jaen-Luchoro D."/>
            <person name="Gonzales-Siles L."/>
            <person name="Karlsson R."/>
            <person name="Yazdan S."/>
            <person name="Boulund F."/>
            <person name="Johnning A."/>
            <person name="Engstrand L."/>
            <person name="Kristiansson E."/>
            <person name="Moore E."/>
        </authorList>
    </citation>
    <scope>NUCLEOTIDE SEQUENCE [LARGE SCALE GENOMIC DNA]</scope>
    <source>
        <strain evidence="2 4">CCUG 4950</strain>
    </source>
</reference>
<evidence type="ECO:0000256" key="1">
    <source>
        <dbReference type="SAM" id="Phobius"/>
    </source>
</evidence>
<dbReference type="RefSeq" id="WP_079324685.1">
    <property type="nucleotide sequence ID" value="NZ_MXAP01000034.1"/>
</dbReference>
<keyword evidence="1" id="KW-1133">Transmembrane helix</keyword>
<evidence type="ECO:0000313" key="2">
    <source>
        <dbReference type="EMBL" id="OPH39574.1"/>
    </source>
</evidence>
<evidence type="ECO:0000313" key="5">
    <source>
        <dbReference type="Proteomes" id="UP000254618"/>
    </source>
</evidence>
<protein>
    <submittedName>
        <fullName evidence="3">Uncharacterized protein</fullName>
    </submittedName>
</protein>
<feature type="transmembrane region" description="Helical" evidence="1">
    <location>
        <begin position="159"/>
        <end position="185"/>
    </location>
</feature>
<sequence>MNLDKMTVNIKPLPAYQAMDLGLSMARHWYYDLWRLWWMSHVPVLCALIAVMAGLNYIFYDDDELWSLLSVVLFWWVKPIFERELVIYLGHRLFDDDFGMDDVKRVAMPSVMFLLIRRFGLRRMMVMPVHLLERQSGKFAKQRVTVLSRRQDSAIGWHAMAVFVVEMVLYAVSVIVLTMMFGLGSSFGEGEQTQLPKLLVIALDVMVYVGVVAMLTPFYVASGFAMYLCKRSLLEGWDIEIVFRKLLARHHAINNNHVSTNTSNLRQDEP</sequence>
<reference evidence="3 5" key="2">
    <citation type="submission" date="2018-06" db="EMBL/GenBank/DDBJ databases">
        <authorList>
            <consortium name="Pathogen Informatics"/>
            <person name="Doyle S."/>
        </authorList>
    </citation>
    <scope>NUCLEOTIDE SEQUENCE [LARGE SCALE GENOMIC DNA]</scope>
    <source>
        <strain evidence="3 5">NCTC11012</strain>
    </source>
</reference>
<dbReference type="AlphaFoldDB" id="A0A378QVS5"/>
<accession>A0A378QVS5</accession>
<gene>
    <name evidence="2" type="ORF">B5J93_03620</name>
    <name evidence="3" type="ORF">NCTC11012_02674</name>
</gene>
<name>A0A378QVS5_9GAMM</name>
<keyword evidence="4" id="KW-1185">Reference proteome</keyword>